<evidence type="ECO:0000313" key="1">
    <source>
        <dbReference type="EMBL" id="CAG8535236.1"/>
    </source>
</evidence>
<keyword evidence="2" id="KW-1185">Reference proteome</keyword>
<reference evidence="1" key="1">
    <citation type="submission" date="2021-06" db="EMBL/GenBank/DDBJ databases">
        <authorList>
            <person name="Kallberg Y."/>
            <person name="Tangrot J."/>
            <person name="Rosling A."/>
        </authorList>
    </citation>
    <scope>NUCLEOTIDE SEQUENCE</scope>
    <source>
        <strain evidence="1">MA461A</strain>
    </source>
</reference>
<dbReference type="EMBL" id="CAJVQC010004016">
    <property type="protein sequence ID" value="CAG8535236.1"/>
    <property type="molecule type" value="Genomic_DNA"/>
</dbReference>
<organism evidence="1 2">
    <name type="scientific">Racocetra persica</name>
    <dbReference type="NCBI Taxonomy" id="160502"/>
    <lineage>
        <taxon>Eukaryota</taxon>
        <taxon>Fungi</taxon>
        <taxon>Fungi incertae sedis</taxon>
        <taxon>Mucoromycota</taxon>
        <taxon>Glomeromycotina</taxon>
        <taxon>Glomeromycetes</taxon>
        <taxon>Diversisporales</taxon>
        <taxon>Gigasporaceae</taxon>
        <taxon>Racocetra</taxon>
    </lineage>
</organism>
<proteinExistence type="predicted"/>
<name>A0ACA9LKU7_9GLOM</name>
<protein>
    <submittedName>
        <fullName evidence="1">3094_t:CDS:1</fullName>
    </submittedName>
</protein>
<evidence type="ECO:0000313" key="2">
    <source>
        <dbReference type="Proteomes" id="UP000789920"/>
    </source>
</evidence>
<accession>A0ACA9LKU7</accession>
<sequence>MNSQLHYEIWFRVWWETIQIELKDETKEFTIPYRLYMCIECDLNTAVTACYQSVFGTKTKYSDLAAIGFENEAIIQELISDITFVLIFLHVRNLHVVIPSIEIKKNQYTLEIYLESQRINKIVEEALNKIWDQ</sequence>
<comment type="caution">
    <text evidence="1">The sequence shown here is derived from an EMBL/GenBank/DDBJ whole genome shotgun (WGS) entry which is preliminary data.</text>
</comment>
<feature type="non-terminal residue" evidence="1">
    <location>
        <position position="133"/>
    </location>
</feature>
<dbReference type="Proteomes" id="UP000789920">
    <property type="component" value="Unassembled WGS sequence"/>
</dbReference>
<gene>
    <name evidence="1" type="ORF">RPERSI_LOCUS3314</name>
</gene>